<comment type="caution">
    <text evidence="3">The sequence shown here is derived from an EMBL/GenBank/DDBJ whole genome shotgun (WGS) entry which is preliminary data.</text>
</comment>
<evidence type="ECO:0000259" key="2">
    <source>
        <dbReference type="SMART" id="SM01003"/>
    </source>
</evidence>
<dbReference type="Pfam" id="PF05222">
    <property type="entry name" value="AlaDh_PNT_N"/>
    <property type="match status" value="1"/>
</dbReference>
<feature type="domain" description="Alanine dehydrogenase/pyridine nucleotide transhydrogenase N-terminal" evidence="2">
    <location>
        <begin position="7"/>
        <end position="139"/>
    </location>
</feature>
<keyword evidence="1" id="KW-0560">Oxidoreductase</keyword>
<dbReference type="PANTHER" id="PTHR11133:SF22">
    <property type="entry name" value="ALPHA-AMINOADIPIC SEMIALDEHYDE SYNTHASE, MITOCHONDRIAL"/>
    <property type="match status" value="1"/>
</dbReference>
<accession>A0ABW4X1C2</accession>
<dbReference type="InterPro" id="IPR007886">
    <property type="entry name" value="AlaDH/PNT_N"/>
</dbReference>
<proteinExistence type="predicted"/>
<sequence length="175" mass="20066">MSKLKIGVIKEGKAPTDKRVPLTPKKCVEALQEFPEMKQAVQPSEVRCFKDKEYAAHGIALQEDLSNYDVLVGVKEIPVNQLISDKTYMFFSHTIKKQPRNAKLLRAILDKNITLIDYEALTTLQGQRVVAFGRYAGIVGAYNSMLTYGRKWGLLTWSQLTSARRWRTWKKSFLR</sequence>
<evidence type="ECO:0000313" key="4">
    <source>
        <dbReference type="Proteomes" id="UP001597369"/>
    </source>
</evidence>
<dbReference type="SUPFAM" id="SSF52283">
    <property type="entry name" value="Formate/glycerate dehydrogenase catalytic domain-like"/>
    <property type="match status" value="1"/>
</dbReference>
<dbReference type="PANTHER" id="PTHR11133">
    <property type="entry name" value="SACCHAROPINE DEHYDROGENASE"/>
    <property type="match status" value="1"/>
</dbReference>
<dbReference type="InterPro" id="IPR051168">
    <property type="entry name" value="AASS"/>
</dbReference>
<organism evidence="3 4">
    <name type="scientific">Pontibacter silvestris</name>
    <dbReference type="NCBI Taxonomy" id="2305183"/>
    <lineage>
        <taxon>Bacteria</taxon>
        <taxon>Pseudomonadati</taxon>
        <taxon>Bacteroidota</taxon>
        <taxon>Cytophagia</taxon>
        <taxon>Cytophagales</taxon>
        <taxon>Hymenobacteraceae</taxon>
        <taxon>Pontibacter</taxon>
    </lineage>
</organism>
<evidence type="ECO:0000256" key="1">
    <source>
        <dbReference type="ARBA" id="ARBA00023002"/>
    </source>
</evidence>
<evidence type="ECO:0000313" key="3">
    <source>
        <dbReference type="EMBL" id="MFD2068784.1"/>
    </source>
</evidence>
<reference evidence="4" key="1">
    <citation type="journal article" date="2019" name="Int. J. Syst. Evol. Microbiol.">
        <title>The Global Catalogue of Microorganisms (GCM) 10K type strain sequencing project: providing services to taxonomists for standard genome sequencing and annotation.</title>
        <authorList>
            <consortium name="The Broad Institute Genomics Platform"/>
            <consortium name="The Broad Institute Genome Sequencing Center for Infectious Disease"/>
            <person name="Wu L."/>
            <person name="Ma J."/>
        </authorList>
    </citation>
    <scope>NUCLEOTIDE SEQUENCE [LARGE SCALE GENOMIC DNA]</scope>
    <source>
        <strain evidence="4">JCM 16545</strain>
    </source>
</reference>
<dbReference type="Proteomes" id="UP001597369">
    <property type="component" value="Unassembled WGS sequence"/>
</dbReference>
<name>A0ABW4X1C2_9BACT</name>
<dbReference type="Gene3D" id="3.40.50.720">
    <property type="entry name" value="NAD(P)-binding Rossmann-like Domain"/>
    <property type="match status" value="1"/>
</dbReference>
<dbReference type="SMART" id="SM01003">
    <property type="entry name" value="AlaDh_PNT_N"/>
    <property type="match status" value="1"/>
</dbReference>
<gene>
    <name evidence="3" type="ORF">ACFSKU_17975</name>
</gene>
<dbReference type="RefSeq" id="WP_229959272.1">
    <property type="nucleotide sequence ID" value="NZ_JAJJWI010000004.1"/>
</dbReference>
<protein>
    <recommendedName>
        <fullName evidence="2">Alanine dehydrogenase/pyridine nucleotide transhydrogenase N-terminal domain-containing protein</fullName>
    </recommendedName>
</protein>
<dbReference type="EMBL" id="JBHUHV010000054">
    <property type="protein sequence ID" value="MFD2068784.1"/>
    <property type="molecule type" value="Genomic_DNA"/>
</dbReference>
<keyword evidence="4" id="KW-1185">Reference proteome</keyword>